<dbReference type="Gene3D" id="1.10.260.40">
    <property type="entry name" value="lambda repressor-like DNA-binding domains"/>
    <property type="match status" value="1"/>
</dbReference>
<dbReference type="Pfam" id="PF01381">
    <property type="entry name" value="HTH_3"/>
    <property type="match status" value="1"/>
</dbReference>
<keyword evidence="3" id="KW-1185">Reference proteome</keyword>
<proteinExistence type="predicted"/>
<dbReference type="OrthoDB" id="7855454at2"/>
<dbReference type="KEGG" id="ptc:phytr_10240"/>
<evidence type="ECO:0000313" key="2">
    <source>
        <dbReference type="EMBL" id="AVP87952.1"/>
    </source>
</evidence>
<reference evidence="2 3" key="1">
    <citation type="submission" date="2018-03" db="EMBL/GenBank/DDBJ databases">
        <title>A gene transfer event suggests a long-term partnership between eustigmatophyte algae and a novel lineage of endosymbiotic bacteria.</title>
        <authorList>
            <person name="Yurchenko T."/>
            <person name="Sevcikova T."/>
            <person name="Pribyl P."/>
            <person name="El Karkouri K."/>
            <person name="Klimes V."/>
            <person name="Amaral R."/>
            <person name="Zbrankova V."/>
            <person name="Kim E."/>
            <person name="Raoult D."/>
            <person name="Santos L.M.A."/>
            <person name="Elias M."/>
        </authorList>
    </citation>
    <scope>NUCLEOTIDE SEQUENCE [LARGE SCALE GENOMIC DNA]</scope>
    <source>
        <strain evidence="2">CCALA 838</strain>
    </source>
</reference>
<dbReference type="EMBL" id="CP027845">
    <property type="protein sequence ID" value="AVP87952.1"/>
    <property type="molecule type" value="Genomic_DNA"/>
</dbReference>
<dbReference type="PROSITE" id="PS50943">
    <property type="entry name" value="HTH_CROC1"/>
    <property type="match status" value="1"/>
</dbReference>
<protein>
    <recommendedName>
        <fullName evidence="1">HTH cro/C1-type domain-containing protein</fullName>
    </recommendedName>
</protein>
<accession>A0A2P1P9K0</accession>
<gene>
    <name evidence="2" type="ORF">phytr_10240</name>
</gene>
<name>A0A2P1P9K0_9RICK</name>
<organism evidence="2 3">
    <name type="scientific">Candidatus Phycorickettsia trachydisci</name>
    <dbReference type="NCBI Taxonomy" id="2115978"/>
    <lineage>
        <taxon>Bacteria</taxon>
        <taxon>Pseudomonadati</taxon>
        <taxon>Pseudomonadota</taxon>
        <taxon>Alphaproteobacteria</taxon>
        <taxon>Rickettsiales</taxon>
        <taxon>Rickettsiaceae</taxon>
        <taxon>Candidatus Phycorickettsia</taxon>
    </lineage>
</organism>
<dbReference type="GO" id="GO:0003677">
    <property type="term" value="F:DNA binding"/>
    <property type="evidence" value="ECO:0007669"/>
    <property type="project" value="InterPro"/>
</dbReference>
<evidence type="ECO:0000259" key="1">
    <source>
        <dbReference type="PROSITE" id="PS50943"/>
    </source>
</evidence>
<dbReference type="SUPFAM" id="SSF47413">
    <property type="entry name" value="lambda repressor-like DNA-binding domains"/>
    <property type="match status" value="1"/>
</dbReference>
<evidence type="ECO:0000313" key="3">
    <source>
        <dbReference type="Proteomes" id="UP000241762"/>
    </source>
</evidence>
<dbReference type="AlphaFoldDB" id="A0A2P1P9K0"/>
<dbReference type="InterPro" id="IPR010982">
    <property type="entry name" value="Lambda_DNA-bd_dom_sf"/>
</dbReference>
<feature type="domain" description="HTH cro/C1-type" evidence="1">
    <location>
        <begin position="9"/>
        <end position="64"/>
    </location>
</feature>
<dbReference type="Proteomes" id="UP000241762">
    <property type="component" value="Chromosome"/>
</dbReference>
<dbReference type="CDD" id="cd00093">
    <property type="entry name" value="HTH_XRE"/>
    <property type="match status" value="1"/>
</dbReference>
<sequence length="143" mass="16159">MIEAIKKAIEKYIQANDISIARLEKKAGLKTNAIRNILNGKSLQPSAATLKAISEALGCSIDSLLSEDSVNDYTESENLITNFRLFSDCVDVVLDQMENKKYTPSFKELIFFIKEVYDFSIGKENQEADKNFANWIINKNLKV</sequence>
<dbReference type="InterPro" id="IPR001387">
    <property type="entry name" value="Cro/C1-type_HTH"/>
</dbReference>
<dbReference type="SMART" id="SM00530">
    <property type="entry name" value="HTH_XRE"/>
    <property type="match status" value="1"/>
</dbReference>
<dbReference type="RefSeq" id="WP_106874785.1">
    <property type="nucleotide sequence ID" value="NZ_CP027845.1"/>
</dbReference>